<comment type="subcellular location">
    <subcellularLocation>
        <location evidence="10">Cytoplasm</location>
    </subcellularLocation>
</comment>
<gene>
    <name evidence="10" type="primary">miaB</name>
    <name evidence="14" type="ORF">Cyrtocomes_01074</name>
</gene>
<comment type="cofactor">
    <cofactor evidence="10">
        <name>[4Fe-4S] cluster</name>
        <dbReference type="ChEBI" id="CHEBI:49883"/>
    </cofactor>
    <text evidence="10">Binds 2 [4Fe-4S] clusters. One cluster is coordinated with 3 cysteines and an exchangeable S-adenosyl-L-methionine.</text>
</comment>
<feature type="binding site" evidence="10">
    <location>
        <position position="85"/>
    </location>
    <ligand>
        <name>[4Fe-4S] cluster</name>
        <dbReference type="ChEBI" id="CHEBI:49883"/>
        <label>1</label>
    </ligand>
</feature>
<dbReference type="Pfam" id="PF01938">
    <property type="entry name" value="TRAM"/>
    <property type="match status" value="1"/>
</dbReference>
<dbReference type="NCBIfam" id="TIGR01574">
    <property type="entry name" value="miaB-methiolase"/>
    <property type="match status" value="1"/>
</dbReference>
<protein>
    <recommendedName>
        <fullName evidence="9 10">tRNA-2-methylthio-N(6)-dimethylallyladenosine synthase</fullName>
        <ecNumber evidence="9 10">2.8.4.3</ecNumber>
    </recommendedName>
    <alternativeName>
        <fullName evidence="10">(Dimethylallyl)adenosine tRNA methylthiotransferase MiaB</fullName>
    </alternativeName>
    <alternativeName>
        <fullName evidence="10">tRNA-i(6)A37 methylthiotransferase</fullName>
    </alternativeName>
</protein>
<evidence type="ECO:0000256" key="1">
    <source>
        <dbReference type="ARBA" id="ARBA00003234"/>
    </source>
</evidence>
<keyword evidence="5 10" id="KW-0819">tRNA processing</keyword>
<dbReference type="InterPro" id="IPR002792">
    <property type="entry name" value="TRAM_dom"/>
</dbReference>
<evidence type="ECO:0000256" key="8">
    <source>
        <dbReference type="ARBA" id="ARBA00023014"/>
    </source>
</evidence>
<dbReference type="Pfam" id="PF00919">
    <property type="entry name" value="UPF0004"/>
    <property type="match status" value="1"/>
</dbReference>
<evidence type="ECO:0000259" key="12">
    <source>
        <dbReference type="PROSITE" id="PS51449"/>
    </source>
</evidence>
<evidence type="ECO:0000313" key="14">
    <source>
        <dbReference type="EMBL" id="MDZ5762683.1"/>
    </source>
</evidence>
<dbReference type="EC" id="2.8.4.3" evidence="9 10"/>
<dbReference type="InterPro" id="IPR023404">
    <property type="entry name" value="rSAM_horseshoe"/>
</dbReference>
<comment type="subunit">
    <text evidence="10">Monomer.</text>
</comment>
<evidence type="ECO:0000259" key="11">
    <source>
        <dbReference type="PROSITE" id="PS50926"/>
    </source>
</evidence>
<keyword evidence="2 10" id="KW-0004">4Fe-4S</keyword>
<feature type="binding site" evidence="10">
    <location>
        <position position="158"/>
    </location>
    <ligand>
        <name>[4Fe-4S] cluster</name>
        <dbReference type="ChEBI" id="CHEBI:49883"/>
        <label>2</label>
        <note>4Fe-4S-S-AdoMet</note>
    </ligand>
</feature>
<keyword evidence="4 10" id="KW-0949">S-adenosyl-L-methionine</keyword>
<dbReference type="InterPro" id="IPR013848">
    <property type="entry name" value="Methylthiotransferase_N"/>
</dbReference>
<dbReference type="PANTHER" id="PTHR43020:SF2">
    <property type="entry name" value="MITOCHONDRIAL TRNA METHYLTHIOTRANSFERASE CDK5RAP1"/>
    <property type="match status" value="1"/>
</dbReference>
<evidence type="ECO:0000313" key="15">
    <source>
        <dbReference type="Proteomes" id="UP001293791"/>
    </source>
</evidence>
<dbReference type="InterPro" id="IPR005839">
    <property type="entry name" value="Methylthiotransferase"/>
</dbReference>
<dbReference type="SMART" id="SM00729">
    <property type="entry name" value="Elp3"/>
    <property type="match status" value="1"/>
</dbReference>
<feature type="binding site" evidence="10">
    <location>
        <position position="11"/>
    </location>
    <ligand>
        <name>[4Fe-4S] cluster</name>
        <dbReference type="ChEBI" id="CHEBI:49883"/>
        <label>1</label>
    </ligand>
</feature>
<keyword evidence="3 10" id="KW-0808">Transferase</keyword>
<dbReference type="InterPro" id="IPR058240">
    <property type="entry name" value="rSAM_sf"/>
</dbReference>
<feature type="domain" description="Radical SAM core" evidence="13">
    <location>
        <begin position="144"/>
        <end position="376"/>
    </location>
</feature>
<dbReference type="Pfam" id="PF04055">
    <property type="entry name" value="Radical_SAM"/>
    <property type="match status" value="1"/>
</dbReference>
<feature type="domain" description="MTTase N-terminal" evidence="12">
    <location>
        <begin position="2"/>
        <end position="122"/>
    </location>
</feature>
<evidence type="ECO:0000256" key="9">
    <source>
        <dbReference type="ARBA" id="ARBA00033765"/>
    </source>
</evidence>
<dbReference type="InterPro" id="IPR006463">
    <property type="entry name" value="MiaB_methiolase"/>
</dbReference>
<evidence type="ECO:0000256" key="4">
    <source>
        <dbReference type="ARBA" id="ARBA00022691"/>
    </source>
</evidence>
<sequence>MRKVFIKTYGCQMNFYDSSRMSDMLISKNSVLVEDIADADIVLYNTCHIREKAAERVYSELSKIKQLKYAKKRSGSNLTLILAGCTAQAEGEQVFERAPYVDIVVGPQSYHTLPKLLEDLEKFGSRQINLSFEENKKFDYIERSEQGPSVFLSVQEGCDKFCHFCVVPYTRGAEFSRPANEIYREALMLVSHGAKEITLLGQNVSAYHGKIDDTEYNLGKLIEKLSEISGLERIRYVTSHPIDMYESGMIDAHKNVDKLMPFLHLPIQSGSDRILKKMNRKHSRDFYLSLIEEFRLAKSDIAFSSDFIVGYPEESDEDFMETIDVVNKVKYSQCYSFKYSPRPGTPAALVEKQITEEIKSKRLSDLQNILFNQQLEFNKSFIGKSFQILLQKNGKHDDQLIGKSPYMQSVVVNKGNNNIGDIITVKVLSAHQNSLYGIRV</sequence>
<dbReference type="PROSITE" id="PS51918">
    <property type="entry name" value="RADICAL_SAM"/>
    <property type="match status" value="1"/>
</dbReference>
<dbReference type="Gene3D" id="3.40.50.12160">
    <property type="entry name" value="Methylthiotransferase, N-terminal domain"/>
    <property type="match status" value="1"/>
</dbReference>
<keyword evidence="7 10" id="KW-0408">Iron</keyword>
<dbReference type="EMBL" id="JARGYT010000088">
    <property type="protein sequence ID" value="MDZ5762683.1"/>
    <property type="molecule type" value="Genomic_DNA"/>
</dbReference>
<dbReference type="CDD" id="cd01335">
    <property type="entry name" value="Radical_SAM"/>
    <property type="match status" value="1"/>
</dbReference>
<dbReference type="InterPro" id="IPR007197">
    <property type="entry name" value="rSAM"/>
</dbReference>
<dbReference type="InterPro" id="IPR038135">
    <property type="entry name" value="Methylthiotransferase_N_sf"/>
</dbReference>
<dbReference type="PROSITE" id="PS50926">
    <property type="entry name" value="TRAM"/>
    <property type="match status" value="1"/>
</dbReference>
<feature type="domain" description="TRAM" evidence="11">
    <location>
        <begin position="379"/>
        <end position="440"/>
    </location>
</feature>
<dbReference type="Proteomes" id="UP001293791">
    <property type="component" value="Unassembled WGS sequence"/>
</dbReference>
<dbReference type="SFLD" id="SFLDG01061">
    <property type="entry name" value="methylthiotransferase"/>
    <property type="match status" value="1"/>
</dbReference>
<evidence type="ECO:0000256" key="2">
    <source>
        <dbReference type="ARBA" id="ARBA00022485"/>
    </source>
</evidence>
<dbReference type="PROSITE" id="PS51449">
    <property type="entry name" value="MTTASE_N"/>
    <property type="match status" value="1"/>
</dbReference>
<feature type="binding site" evidence="10">
    <location>
        <position position="162"/>
    </location>
    <ligand>
        <name>[4Fe-4S] cluster</name>
        <dbReference type="ChEBI" id="CHEBI:49883"/>
        <label>2</label>
        <note>4Fe-4S-S-AdoMet</note>
    </ligand>
</feature>
<dbReference type="RefSeq" id="WP_322498131.1">
    <property type="nucleotide sequence ID" value="NZ_JARGYT010000088.1"/>
</dbReference>
<keyword evidence="8 10" id="KW-0411">Iron-sulfur</keyword>
<dbReference type="PANTHER" id="PTHR43020">
    <property type="entry name" value="CDK5 REGULATORY SUBUNIT-ASSOCIATED PROTEIN 1"/>
    <property type="match status" value="1"/>
</dbReference>
<comment type="caution">
    <text evidence="14">The sequence shown here is derived from an EMBL/GenBank/DDBJ whole genome shotgun (WGS) entry which is preliminary data.</text>
</comment>
<proteinExistence type="inferred from homology"/>
<dbReference type="InterPro" id="IPR006638">
    <property type="entry name" value="Elp3/MiaA/NifB-like_rSAM"/>
</dbReference>
<comment type="function">
    <text evidence="1 10">Catalyzes the methylthiolation of N6-(dimethylallyl)adenosine (i(6)A), leading to the formation of 2-methylthio-N6-(dimethylallyl)adenosine (ms(2)i(6)A) at position 37 in tRNAs that read codons beginning with uridine.</text>
</comment>
<name>A0ABU5L991_9RICK</name>
<evidence type="ECO:0000256" key="10">
    <source>
        <dbReference type="HAMAP-Rule" id="MF_01864"/>
    </source>
</evidence>
<evidence type="ECO:0000256" key="3">
    <source>
        <dbReference type="ARBA" id="ARBA00022679"/>
    </source>
</evidence>
<dbReference type="Gene3D" id="3.80.30.20">
    <property type="entry name" value="tm_1862 like domain"/>
    <property type="match status" value="1"/>
</dbReference>
<evidence type="ECO:0000259" key="13">
    <source>
        <dbReference type="PROSITE" id="PS51918"/>
    </source>
</evidence>
<comment type="similarity">
    <text evidence="10">Belongs to the methylthiotransferase family. MiaB subfamily.</text>
</comment>
<dbReference type="SFLD" id="SFLDG01082">
    <property type="entry name" value="B12-binding_domain_containing"/>
    <property type="match status" value="1"/>
</dbReference>
<dbReference type="SFLD" id="SFLDF00273">
    <property type="entry name" value="(dimethylallyl)adenosine_tRNA"/>
    <property type="match status" value="1"/>
</dbReference>
<dbReference type="SFLD" id="SFLDS00029">
    <property type="entry name" value="Radical_SAM"/>
    <property type="match status" value="1"/>
</dbReference>
<feature type="binding site" evidence="10">
    <location>
        <position position="47"/>
    </location>
    <ligand>
        <name>[4Fe-4S] cluster</name>
        <dbReference type="ChEBI" id="CHEBI:49883"/>
        <label>1</label>
    </ligand>
</feature>
<accession>A0ABU5L991</accession>
<dbReference type="SUPFAM" id="SSF102114">
    <property type="entry name" value="Radical SAM enzymes"/>
    <property type="match status" value="1"/>
</dbReference>
<keyword evidence="15" id="KW-1185">Reference proteome</keyword>
<keyword evidence="6 10" id="KW-0479">Metal-binding</keyword>
<feature type="binding site" evidence="10">
    <location>
        <position position="165"/>
    </location>
    <ligand>
        <name>[4Fe-4S] cluster</name>
        <dbReference type="ChEBI" id="CHEBI:49883"/>
        <label>2</label>
        <note>4Fe-4S-S-AdoMet</note>
    </ligand>
</feature>
<evidence type="ECO:0000256" key="7">
    <source>
        <dbReference type="ARBA" id="ARBA00023004"/>
    </source>
</evidence>
<organism evidence="14 15">
    <name type="scientific">Candidatus Cyrtobacter comes</name>
    <dbReference type="NCBI Taxonomy" id="675776"/>
    <lineage>
        <taxon>Bacteria</taxon>
        <taxon>Pseudomonadati</taxon>
        <taxon>Pseudomonadota</taxon>
        <taxon>Alphaproteobacteria</taxon>
        <taxon>Rickettsiales</taxon>
        <taxon>Candidatus Midichloriaceae</taxon>
        <taxon>Candidatus Cyrtobacter</taxon>
    </lineage>
</organism>
<dbReference type="NCBIfam" id="TIGR00089">
    <property type="entry name" value="MiaB/RimO family radical SAM methylthiotransferase"/>
    <property type="match status" value="1"/>
</dbReference>
<dbReference type="HAMAP" id="MF_01864">
    <property type="entry name" value="tRNA_metthiotr_MiaB"/>
    <property type="match status" value="1"/>
</dbReference>
<keyword evidence="10" id="KW-0963">Cytoplasm</keyword>
<evidence type="ECO:0000256" key="6">
    <source>
        <dbReference type="ARBA" id="ARBA00022723"/>
    </source>
</evidence>
<evidence type="ECO:0000256" key="5">
    <source>
        <dbReference type="ARBA" id="ARBA00022694"/>
    </source>
</evidence>
<reference evidence="14 15" key="1">
    <citation type="submission" date="2023-02" db="EMBL/GenBank/DDBJ databases">
        <title>Host association and intracellularity evolved multiple times independently in the Rickettsiales.</title>
        <authorList>
            <person name="Castelli M."/>
            <person name="Nardi T."/>
            <person name="Gammuto L."/>
            <person name="Bellinzona G."/>
            <person name="Sabaneyeva E."/>
            <person name="Potekhin A."/>
            <person name="Serra V."/>
            <person name="Petroni G."/>
            <person name="Sassera D."/>
        </authorList>
    </citation>
    <scope>NUCLEOTIDE SEQUENCE [LARGE SCALE GENOMIC DNA]</scope>
    <source>
        <strain evidence="14 15">BOD18</strain>
    </source>
</reference>
<comment type="catalytic activity">
    <reaction evidence="10">
        <text>N(6)-dimethylallyladenosine(37) in tRNA + (sulfur carrier)-SH + AH2 + 2 S-adenosyl-L-methionine = 2-methylsulfanyl-N(6)-dimethylallyladenosine(37) in tRNA + (sulfur carrier)-H + 5'-deoxyadenosine + L-methionine + A + S-adenosyl-L-homocysteine + 2 H(+)</text>
        <dbReference type="Rhea" id="RHEA:37067"/>
        <dbReference type="Rhea" id="RHEA-COMP:10375"/>
        <dbReference type="Rhea" id="RHEA-COMP:10376"/>
        <dbReference type="Rhea" id="RHEA-COMP:14737"/>
        <dbReference type="Rhea" id="RHEA-COMP:14739"/>
        <dbReference type="ChEBI" id="CHEBI:13193"/>
        <dbReference type="ChEBI" id="CHEBI:15378"/>
        <dbReference type="ChEBI" id="CHEBI:17319"/>
        <dbReference type="ChEBI" id="CHEBI:17499"/>
        <dbReference type="ChEBI" id="CHEBI:29917"/>
        <dbReference type="ChEBI" id="CHEBI:57844"/>
        <dbReference type="ChEBI" id="CHEBI:57856"/>
        <dbReference type="ChEBI" id="CHEBI:59789"/>
        <dbReference type="ChEBI" id="CHEBI:64428"/>
        <dbReference type="ChEBI" id="CHEBI:74415"/>
        <dbReference type="ChEBI" id="CHEBI:74417"/>
        <dbReference type="EC" id="2.8.4.3"/>
    </reaction>
</comment>